<name>A0AAD5KMW7_9CRUS</name>
<dbReference type="Proteomes" id="UP000820818">
    <property type="component" value="Linkage Group LG7"/>
</dbReference>
<dbReference type="AlphaFoldDB" id="A0AAD5KMW7"/>
<protein>
    <submittedName>
        <fullName evidence="2">Uncharacterized protein</fullName>
    </submittedName>
</protein>
<evidence type="ECO:0000313" key="2">
    <source>
        <dbReference type="EMBL" id="KAI9555352.1"/>
    </source>
</evidence>
<feature type="region of interest" description="Disordered" evidence="1">
    <location>
        <begin position="30"/>
        <end position="53"/>
    </location>
</feature>
<evidence type="ECO:0000256" key="1">
    <source>
        <dbReference type="SAM" id="MobiDB-lite"/>
    </source>
</evidence>
<comment type="caution">
    <text evidence="2">The sequence shown here is derived from an EMBL/GenBank/DDBJ whole genome shotgun (WGS) entry which is preliminary data.</text>
</comment>
<organism evidence="2 3">
    <name type="scientific">Daphnia sinensis</name>
    <dbReference type="NCBI Taxonomy" id="1820382"/>
    <lineage>
        <taxon>Eukaryota</taxon>
        <taxon>Metazoa</taxon>
        <taxon>Ecdysozoa</taxon>
        <taxon>Arthropoda</taxon>
        <taxon>Crustacea</taxon>
        <taxon>Branchiopoda</taxon>
        <taxon>Diplostraca</taxon>
        <taxon>Cladocera</taxon>
        <taxon>Anomopoda</taxon>
        <taxon>Daphniidae</taxon>
        <taxon>Daphnia</taxon>
        <taxon>Daphnia similis group</taxon>
    </lineage>
</organism>
<proteinExistence type="predicted"/>
<keyword evidence="3" id="KW-1185">Reference proteome</keyword>
<accession>A0AAD5KMW7</accession>
<reference evidence="2 3" key="1">
    <citation type="submission" date="2022-05" db="EMBL/GenBank/DDBJ databases">
        <title>A multi-omics perspective on studying reproductive biology in Daphnia sinensis.</title>
        <authorList>
            <person name="Jia J."/>
        </authorList>
    </citation>
    <scope>NUCLEOTIDE SEQUENCE [LARGE SCALE GENOMIC DNA]</scope>
    <source>
        <strain evidence="2 3">WSL</strain>
    </source>
</reference>
<dbReference type="EMBL" id="WJBH02000007">
    <property type="protein sequence ID" value="KAI9555352.1"/>
    <property type="molecule type" value="Genomic_DNA"/>
</dbReference>
<gene>
    <name evidence="2" type="ORF">GHT06_017867</name>
</gene>
<sequence length="385" mass="44718">MEFQKQNSKHGLDNCESAFFDDLPLMIVTSSPIEGNRGDKKRSKPVRNPPCEDNHTWSKLFATYQTTSRKDQQMDKDCHLSLEESTISENTSSSSYQTIAEQKTKILLTPGKRFQVVSSSSRKIHLRNPTPKKPSLYMAANHQYSHNCESEEDDEEESIQTIKSRLKNVDSLSARDIERYERILQKLVDTNNMRKNVGVKNSSVEDSDIMHFIEKNIGQCNLSPRTVRMLGKQSQEQEKRLIGLAVAKRKSANEIQKRINKQFLETKQQIKSREELEMKLIKAADLRQKATTTSTLFNQAHIAHHRQFVNESRQKDNLLRLQKQIQSEAIKNNSQSNKIVKGIWKTFLHEQYSELRKEVRERHLQNAAILKESETNLQRLKNKRN</sequence>
<evidence type="ECO:0000313" key="3">
    <source>
        <dbReference type="Proteomes" id="UP000820818"/>
    </source>
</evidence>